<dbReference type="PROSITE" id="PS00675">
    <property type="entry name" value="SIGMA54_INTERACT_1"/>
    <property type="match status" value="1"/>
</dbReference>
<evidence type="ECO:0000256" key="4">
    <source>
        <dbReference type="ARBA" id="ARBA00022593"/>
    </source>
</evidence>
<dbReference type="Proteomes" id="UP000838878">
    <property type="component" value="Chromosome 5"/>
</dbReference>
<dbReference type="PANTHER" id="PTHR23077:SF12">
    <property type="entry name" value="PEROXISOMAL ATPASE PEX1"/>
    <property type="match status" value="1"/>
</dbReference>
<dbReference type="Gene3D" id="3.40.50.300">
    <property type="entry name" value="P-loop containing nucleotide triphosphate hydrolases"/>
    <property type="match status" value="2"/>
</dbReference>
<keyword evidence="7" id="KW-0067">ATP-binding</keyword>
<dbReference type="GO" id="GO:0005778">
    <property type="term" value="C:peroxisomal membrane"/>
    <property type="evidence" value="ECO:0007669"/>
    <property type="project" value="TreeGrafter"/>
</dbReference>
<evidence type="ECO:0000313" key="16">
    <source>
        <dbReference type="Proteomes" id="UP000838878"/>
    </source>
</evidence>
<dbReference type="InterPro" id="IPR041569">
    <property type="entry name" value="AAA_lid_3"/>
</dbReference>
<proteinExistence type="inferred from homology"/>
<reference evidence="15" key="1">
    <citation type="submission" date="2021-12" db="EMBL/GenBank/DDBJ databases">
        <authorList>
            <person name="Martin H S."/>
        </authorList>
    </citation>
    <scope>NUCLEOTIDE SEQUENCE</scope>
</reference>
<evidence type="ECO:0000256" key="5">
    <source>
        <dbReference type="ARBA" id="ARBA00022741"/>
    </source>
</evidence>
<feature type="non-terminal residue" evidence="15">
    <location>
        <position position="976"/>
    </location>
</feature>
<dbReference type="InterPro" id="IPR025662">
    <property type="entry name" value="Sigma_54_int_dom_ATP-bd_1"/>
</dbReference>
<dbReference type="EMBL" id="OV170225">
    <property type="protein sequence ID" value="CAH0726221.1"/>
    <property type="molecule type" value="Genomic_DNA"/>
</dbReference>
<dbReference type="InterPro" id="IPR050168">
    <property type="entry name" value="AAA_ATPase_domain"/>
</dbReference>
<dbReference type="Pfam" id="PF09262">
    <property type="entry name" value="PEX-1N"/>
    <property type="match status" value="1"/>
</dbReference>
<evidence type="ECO:0000256" key="3">
    <source>
        <dbReference type="ARBA" id="ARBA00022448"/>
    </source>
</evidence>
<organism evidence="15 16">
    <name type="scientific">Brenthis ino</name>
    <name type="common">lesser marbled fritillary</name>
    <dbReference type="NCBI Taxonomy" id="405034"/>
    <lineage>
        <taxon>Eukaryota</taxon>
        <taxon>Metazoa</taxon>
        <taxon>Ecdysozoa</taxon>
        <taxon>Arthropoda</taxon>
        <taxon>Hexapoda</taxon>
        <taxon>Insecta</taxon>
        <taxon>Pterygota</taxon>
        <taxon>Neoptera</taxon>
        <taxon>Endopterygota</taxon>
        <taxon>Lepidoptera</taxon>
        <taxon>Glossata</taxon>
        <taxon>Ditrysia</taxon>
        <taxon>Papilionoidea</taxon>
        <taxon>Nymphalidae</taxon>
        <taxon>Heliconiinae</taxon>
        <taxon>Argynnini</taxon>
        <taxon>Brenthis</taxon>
    </lineage>
</organism>
<feature type="domain" description="AAA+ ATPase" evidence="14">
    <location>
        <begin position="466"/>
        <end position="604"/>
    </location>
</feature>
<dbReference type="PANTHER" id="PTHR23077">
    <property type="entry name" value="AAA-FAMILY ATPASE"/>
    <property type="match status" value="1"/>
</dbReference>
<sequence length="976" mass="109832">MFGGVRLKVSFTHERSCFAYINPKYSSKNEQSLCVQVLSKEKQILLWVVFNNSVQEGHLACNPIYSKLLGFEEGLEVFVVPYGDVKILDELYVDTDSPDDQEILEHNAEILQLRILDQLRLVVANQKAVVWISTSLPIVFIPKQTGLLVNHSRIIVKVDAFNSYKGGLSNSYVQVPKETDNKFNNIGTINSGMLQPYLNTPQRLVLRALPIDSDGKKNLIHPYTVFIHEDLLDTKLKDIMVILATMSNIPTIITENIEENVENKNQIDGLCVEIVPIDNVVYRSLCREVYNRNIPTVLIPKSLNLIINIENGMKIIFNIIGDKVEHPDHIDVITYTEKIQTEIDVIDKFKKCVVENTHSGKQFLINDGMVKQNVHISNGFLKFKLKPEKLKYTMLNSESFRNCTVAAKCFSDTDLEMPKVVASKLEYDYKNYCRTIRSVQNLVEKVISHVNFEVQREASFKGMSEIKSNVLITGQSGSGKSSICHIVQKELTLWSHILHCRSLKGRKDVTEVIGKAILMCQEHSPSVLICDDVDALVPPNTEGASPQDIAYYQRLAVIIKHMLQTCAGVCVLMMSLSMKSLHPTLRQFNGKPMFTAHFDIPELKQEDRVELFKHLINDKIRESFLVEDDDVTRLAMDTSGCNVRELVDYLNKKIFKGVKKKKVIGTDKPRLIEETAKDEEKTRAFDIWGELGGMHDVKQKITESIFWPLMYPGLFPSQSAGILLYGPPGTGKSHVGSCLARLAGVRLVAVKGPELLSKYIGQSEKAVRDVFDKADMQRPCILFFDEFDSLAPKRGHDSTGVTDRVVNQLLARLDGAEGGAAGAVLAATSRPDLVDPALLRPGRLQLHVYCALPDLTGRYEVLKTLTQSVSISEEVDLQELAEKTDGFSPADLKSLLVTAQLGRLERLLVSNGDKNLESVVVYKEDILSALEETKPSLSKEQRLFYDMIYKRFRGETLSPEEKLISQLMQKQRVTLA</sequence>
<keyword evidence="16" id="KW-1185">Reference proteome</keyword>
<dbReference type="GO" id="GO:0016887">
    <property type="term" value="F:ATP hydrolysis activity"/>
    <property type="evidence" value="ECO:0007669"/>
    <property type="project" value="InterPro"/>
</dbReference>
<comment type="subcellular location">
    <subcellularLocation>
        <location evidence="1">Membrane</location>
    </subcellularLocation>
</comment>
<evidence type="ECO:0000256" key="2">
    <source>
        <dbReference type="ARBA" id="ARBA00006914"/>
    </source>
</evidence>
<keyword evidence="9" id="KW-0175">Coiled coil</keyword>
<dbReference type="SUPFAM" id="SSF52540">
    <property type="entry name" value="P-loop containing nucleoside triphosphate hydrolases"/>
    <property type="match status" value="2"/>
</dbReference>
<name>A0A8J9YFW2_9NEOP</name>
<dbReference type="OrthoDB" id="8173462at2759"/>
<dbReference type="Pfam" id="PF00004">
    <property type="entry name" value="AAA"/>
    <property type="match status" value="2"/>
</dbReference>
<dbReference type="InterPro" id="IPR027417">
    <property type="entry name" value="P-loop_NTPase"/>
</dbReference>
<dbReference type="InterPro" id="IPR003593">
    <property type="entry name" value="AAA+_ATPase"/>
</dbReference>
<evidence type="ECO:0000256" key="12">
    <source>
        <dbReference type="ARBA" id="ARBA00034532"/>
    </source>
</evidence>
<evidence type="ECO:0000256" key="8">
    <source>
        <dbReference type="ARBA" id="ARBA00022927"/>
    </source>
</evidence>
<evidence type="ECO:0000256" key="10">
    <source>
        <dbReference type="ARBA" id="ARBA00023136"/>
    </source>
</evidence>
<comment type="similarity">
    <text evidence="2">Belongs to the AAA ATPase family.</text>
</comment>
<evidence type="ECO:0000256" key="6">
    <source>
        <dbReference type="ARBA" id="ARBA00022801"/>
    </source>
</evidence>
<dbReference type="Pfam" id="PF17862">
    <property type="entry name" value="AAA_lid_3"/>
    <property type="match status" value="1"/>
</dbReference>
<keyword evidence="3" id="KW-0813">Transport</keyword>
<dbReference type="Gene3D" id="1.10.8.60">
    <property type="match status" value="1"/>
</dbReference>
<evidence type="ECO:0000256" key="13">
    <source>
        <dbReference type="ARBA" id="ARBA00048778"/>
    </source>
</evidence>
<evidence type="ECO:0000256" key="7">
    <source>
        <dbReference type="ARBA" id="ARBA00022840"/>
    </source>
</evidence>
<evidence type="ECO:0000256" key="11">
    <source>
        <dbReference type="ARBA" id="ARBA00032509"/>
    </source>
</evidence>
<protein>
    <recommendedName>
        <fullName evidence="12">Peroxisomal ATPase PEX1</fullName>
    </recommendedName>
    <alternativeName>
        <fullName evidence="11">Peroxin-1</fullName>
    </alternativeName>
</protein>
<dbReference type="GO" id="GO:0016558">
    <property type="term" value="P:protein import into peroxisome matrix"/>
    <property type="evidence" value="ECO:0007669"/>
    <property type="project" value="TreeGrafter"/>
</dbReference>
<gene>
    <name evidence="15" type="ORF">BINO364_LOCUS11706</name>
</gene>
<comment type="catalytic activity">
    <reaction evidence="13">
        <text>ATP + H2O = ADP + phosphate + H(+)</text>
        <dbReference type="Rhea" id="RHEA:13065"/>
        <dbReference type="ChEBI" id="CHEBI:15377"/>
        <dbReference type="ChEBI" id="CHEBI:15378"/>
        <dbReference type="ChEBI" id="CHEBI:30616"/>
        <dbReference type="ChEBI" id="CHEBI:43474"/>
        <dbReference type="ChEBI" id="CHEBI:456216"/>
    </reaction>
    <physiologicalReaction direction="left-to-right" evidence="13">
        <dbReference type="Rhea" id="RHEA:13066"/>
    </physiologicalReaction>
</comment>
<keyword evidence="5" id="KW-0547">Nucleotide-binding</keyword>
<keyword evidence="4" id="KW-0962">Peroxisome biogenesis</keyword>
<keyword evidence="10" id="KW-0472">Membrane</keyword>
<evidence type="ECO:0000256" key="1">
    <source>
        <dbReference type="ARBA" id="ARBA00004370"/>
    </source>
</evidence>
<dbReference type="SMART" id="SM00382">
    <property type="entry name" value="AAA"/>
    <property type="match status" value="2"/>
</dbReference>
<dbReference type="InterPro" id="IPR029067">
    <property type="entry name" value="CDC48_domain_2-like_sf"/>
</dbReference>
<dbReference type="FunFam" id="3.40.50.300:FF:001025">
    <property type="entry name" value="ATPase family, AAA domain-containing 2B"/>
    <property type="match status" value="1"/>
</dbReference>
<dbReference type="InterPro" id="IPR015342">
    <property type="entry name" value="PEX1-N_C-lobe"/>
</dbReference>
<dbReference type="InterPro" id="IPR003959">
    <property type="entry name" value="ATPase_AAA_core"/>
</dbReference>
<dbReference type="GO" id="GO:0005524">
    <property type="term" value="F:ATP binding"/>
    <property type="evidence" value="ECO:0007669"/>
    <property type="project" value="UniProtKB-KW"/>
</dbReference>
<accession>A0A8J9YFW2</accession>
<dbReference type="SUPFAM" id="SSF54585">
    <property type="entry name" value="Cdc48 domain 2-like"/>
    <property type="match status" value="1"/>
</dbReference>
<dbReference type="GO" id="GO:0005829">
    <property type="term" value="C:cytosol"/>
    <property type="evidence" value="ECO:0007669"/>
    <property type="project" value="TreeGrafter"/>
</dbReference>
<evidence type="ECO:0000256" key="9">
    <source>
        <dbReference type="ARBA" id="ARBA00023054"/>
    </source>
</evidence>
<evidence type="ECO:0000259" key="14">
    <source>
        <dbReference type="SMART" id="SM00382"/>
    </source>
</evidence>
<keyword evidence="6" id="KW-0378">Hydrolase</keyword>
<dbReference type="AlphaFoldDB" id="A0A8J9YFW2"/>
<feature type="domain" description="AAA+ ATPase" evidence="14">
    <location>
        <begin position="718"/>
        <end position="854"/>
    </location>
</feature>
<evidence type="ECO:0000313" key="15">
    <source>
        <dbReference type="EMBL" id="CAH0726221.1"/>
    </source>
</evidence>
<dbReference type="Gene3D" id="3.10.330.10">
    <property type="match status" value="1"/>
</dbReference>
<keyword evidence="8" id="KW-0653">Protein transport</keyword>